<dbReference type="GO" id="GO:0004527">
    <property type="term" value="F:exonuclease activity"/>
    <property type="evidence" value="ECO:0007669"/>
    <property type="project" value="UniProtKB-KW"/>
</dbReference>
<dbReference type="EMBL" id="BK015233">
    <property type="protein sequence ID" value="DAD97198.1"/>
    <property type="molecule type" value="Genomic_DNA"/>
</dbReference>
<feature type="domain" description="Putative exodeoxyribonuclease 8 PDDEXK-like" evidence="1">
    <location>
        <begin position="33"/>
        <end position="264"/>
    </location>
</feature>
<keyword evidence="2" id="KW-0540">Nuclease</keyword>
<dbReference type="InterPro" id="IPR016974">
    <property type="entry name" value="Uncharacterised_phage-assoc"/>
</dbReference>
<reference evidence="2" key="1">
    <citation type="journal article" date="2021" name="Proc. Natl. Acad. Sci. U.S.A.">
        <title>A Catalog of Tens of Thousands of Viruses from Human Metagenomes Reveals Hidden Associations with Chronic Diseases.</title>
        <authorList>
            <person name="Tisza M.J."/>
            <person name="Buck C.B."/>
        </authorList>
    </citation>
    <scope>NUCLEOTIDE SEQUENCE</scope>
    <source>
        <strain evidence="2">CtWsj12</strain>
    </source>
</reference>
<accession>A0A8S5NR39</accession>
<sequence length="277" mass="32200">MMKGSSQKKITRSKIKLTDDNYYGNEADWQYMSVSQYKNFLKCPTAALAKLKGDWQPSSDPIALLVGNYVHSYFEDLAVHEKFKEENKNRMLSSRKPYGLLKDFKIAEQMIDRLIVEDAFLNLYQGEKEVIITGELFGVEWKGKIDCLNLEDDYFVDIKTSKDIHERKWNEIYGQRCTFIENFGYVLQMAVYCEILKQQYGKDFVPIIAAVSKQTPSEAKLITLDEDKMSFELINLRDNIDRIQRIKMGEEKPEACGTCEYCRANQRITGFTSMNDL</sequence>
<dbReference type="Pfam" id="PF12684">
    <property type="entry name" value="DUF3799"/>
    <property type="match status" value="1"/>
</dbReference>
<dbReference type="Gene3D" id="3.90.320.10">
    <property type="match status" value="1"/>
</dbReference>
<evidence type="ECO:0000259" key="1">
    <source>
        <dbReference type="Pfam" id="PF12684"/>
    </source>
</evidence>
<organism evidence="2">
    <name type="scientific">Siphoviridae sp. ctWsj12</name>
    <dbReference type="NCBI Taxonomy" id="2826363"/>
    <lineage>
        <taxon>Viruses</taxon>
        <taxon>Duplodnaviria</taxon>
        <taxon>Heunggongvirae</taxon>
        <taxon>Uroviricota</taxon>
        <taxon>Caudoviricetes</taxon>
    </lineage>
</organism>
<protein>
    <submittedName>
        <fullName evidence="2">Exonuclease</fullName>
    </submittedName>
</protein>
<dbReference type="PIRSF" id="PIRSF031475">
    <property type="entry name" value="UCP031475"/>
    <property type="match status" value="1"/>
</dbReference>
<evidence type="ECO:0000313" key="2">
    <source>
        <dbReference type="EMBL" id="DAD97198.1"/>
    </source>
</evidence>
<proteinExistence type="predicted"/>
<keyword evidence="2" id="KW-0269">Exonuclease</keyword>
<dbReference type="InterPro" id="IPR011604">
    <property type="entry name" value="PDDEXK-like_dom_sf"/>
</dbReference>
<name>A0A8S5NR39_9CAUD</name>
<keyword evidence="2" id="KW-0378">Hydrolase</keyword>
<dbReference type="InterPro" id="IPR024432">
    <property type="entry name" value="Put_RecE_PDDEXK-like_dom"/>
</dbReference>